<comment type="caution">
    <text evidence="2">The sequence shown here is derived from an EMBL/GenBank/DDBJ whole genome shotgun (WGS) entry which is preliminary data.</text>
</comment>
<dbReference type="EMBL" id="JANAVB010016799">
    <property type="protein sequence ID" value="KAJ6831415.1"/>
    <property type="molecule type" value="Genomic_DNA"/>
</dbReference>
<protein>
    <submittedName>
        <fullName evidence="2">Uncharacterized protein</fullName>
    </submittedName>
</protein>
<reference evidence="2" key="1">
    <citation type="journal article" date="2023" name="GigaByte">
        <title>Genome assembly of the bearded iris, Iris pallida Lam.</title>
        <authorList>
            <person name="Bruccoleri R.E."/>
            <person name="Oakeley E.J."/>
            <person name="Faust A.M.E."/>
            <person name="Altorfer M."/>
            <person name="Dessus-Babus S."/>
            <person name="Burckhardt D."/>
            <person name="Oertli M."/>
            <person name="Naumann U."/>
            <person name="Petersen F."/>
            <person name="Wong J."/>
        </authorList>
    </citation>
    <scope>NUCLEOTIDE SEQUENCE</scope>
    <source>
        <strain evidence="2">GSM-AAB239-AS_SAM_17_03QT</strain>
    </source>
</reference>
<proteinExistence type="predicted"/>
<dbReference type="Proteomes" id="UP001140949">
    <property type="component" value="Unassembled WGS sequence"/>
</dbReference>
<reference evidence="2" key="2">
    <citation type="submission" date="2023-04" db="EMBL/GenBank/DDBJ databases">
        <authorList>
            <person name="Bruccoleri R.E."/>
            <person name="Oakeley E.J."/>
            <person name="Faust A.-M."/>
            <person name="Dessus-Babus S."/>
            <person name="Altorfer M."/>
            <person name="Burckhardt D."/>
            <person name="Oertli M."/>
            <person name="Naumann U."/>
            <person name="Petersen F."/>
            <person name="Wong J."/>
        </authorList>
    </citation>
    <scope>NUCLEOTIDE SEQUENCE</scope>
    <source>
        <strain evidence="2">GSM-AAB239-AS_SAM_17_03QT</strain>
        <tissue evidence="2">Leaf</tissue>
    </source>
</reference>
<name>A0AAX6GSV2_IRIPA</name>
<sequence length="59" mass="6125">MVNGGCSRQSTSGAWPGGAWSLVQCWCFKEAGVGSTVRLSDEGSTMARAGSQDEARRGS</sequence>
<evidence type="ECO:0000256" key="1">
    <source>
        <dbReference type="SAM" id="MobiDB-lite"/>
    </source>
</evidence>
<feature type="region of interest" description="Disordered" evidence="1">
    <location>
        <begin position="39"/>
        <end position="59"/>
    </location>
</feature>
<dbReference type="AlphaFoldDB" id="A0AAX6GSV2"/>
<organism evidence="2 3">
    <name type="scientific">Iris pallida</name>
    <name type="common">Sweet iris</name>
    <dbReference type="NCBI Taxonomy" id="29817"/>
    <lineage>
        <taxon>Eukaryota</taxon>
        <taxon>Viridiplantae</taxon>
        <taxon>Streptophyta</taxon>
        <taxon>Embryophyta</taxon>
        <taxon>Tracheophyta</taxon>
        <taxon>Spermatophyta</taxon>
        <taxon>Magnoliopsida</taxon>
        <taxon>Liliopsida</taxon>
        <taxon>Asparagales</taxon>
        <taxon>Iridaceae</taxon>
        <taxon>Iridoideae</taxon>
        <taxon>Irideae</taxon>
        <taxon>Iris</taxon>
    </lineage>
</organism>
<evidence type="ECO:0000313" key="3">
    <source>
        <dbReference type="Proteomes" id="UP001140949"/>
    </source>
</evidence>
<gene>
    <name evidence="2" type="ORF">M6B38_348785</name>
</gene>
<evidence type="ECO:0000313" key="2">
    <source>
        <dbReference type="EMBL" id="KAJ6831415.1"/>
    </source>
</evidence>
<keyword evidence="3" id="KW-1185">Reference proteome</keyword>
<accession>A0AAX6GSV2</accession>